<gene>
    <name evidence="1" type="ORF">FKZ59_08625</name>
</gene>
<accession>A0A540V1D7</accession>
<reference evidence="1 2" key="1">
    <citation type="submission" date="2019-06" db="EMBL/GenBank/DDBJ databases">
        <title>Genome sequence of Ureibacillus terrenus.</title>
        <authorList>
            <person name="Maclea K.S."/>
            <person name="Simoes M."/>
        </authorList>
    </citation>
    <scope>NUCLEOTIDE SEQUENCE [LARGE SCALE GENOMIC DNA]</scope>
    <source>
        <strain evidence="1 2">ATCC BAA-384</strain>
    </source>
</reference>
<evidence type="ECO:0000313" key="1">
    <source>
        <dbReference type="EMBL" id="TQE90564.1"/>
    </source>
</evidence>
<dbReference type="Proteomes" id="UP000315753">
    <property type="component" value="Unassembled WGS sequence"/>
</dbReference>
<name>A0A540V1D7_9BACL</name>
<comment type="caution">
    <text evidence="1">The sequence shown here is derived from an EMBL/GenBank/DDBJ whole genome shotgun (WGS) entry which is preliminary data.</text>
</comment>
<protein>
    <submittedName>
        <fullName evidence="1">Uncharacterized protein</fullName>
    </submittedName>
</protein>
<keyword evidence="2" id="KW-1185">Reference proteome</keyword>
<organism evidence="1 2">
    <name type="scientific">Ureibacillus terrenus</name>
    <dbReference type="NCBI Taxonomy" id="118246"/>
    <lineage>
        <taxon>Bacteria</taxon>
        <taxon>Bacillati</taxon>
        <taxon>Bacillota</taxon>
        <taxon>Bacilli</taxon>
        <taxon>Bacillales</taxon>
        <taxon>Caryophanaceae</taxon>
        <taxon>Ureibacillus</taxon>
    </lineage>
</organism>
<dbReference type="RefSeq" id="WP_141602358.1">
    <property type="nucleotide sequence ID" value="NZ_VIGD01000010.1"/>
</dbReference>
<dbReference type="EMBL" id="VIGD01000010">
    <property type="protein sequence ID" value="TQE90564.1"/>
    <property type="molecule type" value="Genomic_DNA"/>
</dbReference>
<sequence>MKHVIIIAAKDYSCLKNRDNWELYAEEHGLPDYETIKSDFQSWKQFKKEVYLLIAKNHQDYFYTPKYWDDYERKHQLPEAKNYRSLFGNWKTVQMLVHEGLTPDEIKKKFLISVAQKYPQYLNSQKEWDAFAESHDLPISATYKNHFSSWSKVVEMVTGKKVEEKRYTKEELLSILSEHKAYLITQETWTRVRQSLGKQNASRPLIQKGSEAFGHTSGVYLGARVDA</sequence>
<dbReference type="OrthoDB" id="184570at2"/>
<dbReference type="AlphaFoldDB" id="A0A540V1D7"/>
<proteinExistence type="predicted"/>
<evidence type="ECO:0000313" key="2">
    <source>
        <dbReference type="Proteomes" id="UP000315753"/>
    </source>
</evidence>